<accession>A0A699TWM4</accession>
<evidence type="ECO:0008006" key="2">
    <source>
        <dbReference type="Google" id="ProtNLM"/>
    </source>
</evidence>
<proteinExistence type="predicted"/>
<feature type="non-terminal residue" evidence="1">
    <location>
        <position position="1"/>
    </location>
</feature>
<name>A0A699TWM4_TANCI</name>
<comment type="caution">
    <text evidence="1">The sequence shown here is derived from an EMBL/GenBank/DDBJ whole genome shotgun (WGS) entry which is preliminary data.</text>
</comment>
<protein>
    <recommendedName>
        <fullName evidence="2">Reverse transcriptase domain-containing protein</fullName>
    </recommendedName>
</protein>
<dbReference type="AlphaFoldDB" id="A0A699TWM4"/>
<organism evidence="1">
    <name type="scientific">Tanacetum cinerariifolium</name>
    <name type="common">Dalmatian daisy</name>
    <name type="synonym">Chrysanthemum cinerariifolium</name>
    <dbReference type="NCBI Taxonomy" id="118510"/>
    <lineage>
        <taxon>Eukaryota</taxon>
        <taxon>Viridiplantae</taxon>
        <taxon>Streptophyta</taxon>
        <taxon>Embryophyta</taxon>
        <taxon>Tracheophyta</taxon>
        <taxon>Spermatophyta</taxon>
        <taxon>Magnoliopsida</taxon>
        <taxon>eudicotyledons</taxon>
        <taxon>Gunneridae</taxon>
        <taxon>Pentapetalae</taxon>
        <taxon>asterids</taxon>
        <taxon>campanulids</taxon>
        <taxon>Asterales</taxon>
        <taxon>Asteraceae</taxon>
        <taxon>Asteroideae</taxon>
        <taxon>Anthemideae</taxon>
        <taxon>Anthemidinae</taxon>
        <taxon>Tanacetum</taxon>
    </lineage>
</organism>
<dbReference type="EMBL" id="BKCJ011277244">
    <property type="protein sequence ID" value="GFD14121.1"/>
    <property type="molecule type" value="Genomic_DNA"/>
</dbReference>
<gene>
    <name evidence="1" type="ORF">Tci_886090</name>
</gene>
<sequence>AHPYYQCLAAGGNTFPEFRDNIQGYVSAAACNYNQVNPGYRPQGVANQMRPPGFAQLNVQNNQNRFGQPQGINHGTNFNQE</sequence>
<evidence type="ECO:0000313" key="1">
    <source>
        <dbReference type="EMBL" id="GFD14121.1"/>
    </source>
</evidence>
<reference evidence="1" key="1">
    <citation type="journal article" date="2019" name="Sci. Rep.">
        <title>Draft genome of Tanacetum cinerariifolium, the natural source of mosquito coil.</title>
        <authorList>
            <person name="Yamashiro T."/>
            <person name="Shiraishi A."/>
            <person name="Satake H."/>
            <person name="Nakayama K."/>
        </authorList>
    </citation>
    <scope>NUCLEOTIDE SEQUENCE</scope>
</reference>